<dbReference type="RefSeq" id="WP_148946974.1">
    <property type="nucleotide sequence ID" value="NZ_VTEH01000008.1"/>
</dbReference>
<dbReference type="Gene3D" id="3.40.50.300">
    <property type="entry name" value="P-loop containing nucleotide triphosphate hydrolases"/>
    <property type="match status" value="1"/>
</dbReference>
<proteinExistence type="predicted"/>
<dbReference type="SUPFAM" id="SSF52540">
    <property type="entry name" value="P-loop containing nucleoside triphosphate hydrolases"/>
    <property type="match status" value="1"/>
</dbReference>
<gene>
    <name evidence="1" type="ORF">FZC79_11560</name>
</gene>
<evidence type="ECO:0000313" key="1">
    <source>
        <dbReference type="EMBL" id="TYR75049.1"/>
    </source>
</evidence>
<dbReference type="AlphaFoldDB" id="A0A5D4KDU5"/>
<accession>A0A5D4KDU5</accession>
<dbReference type="EMBL" id="VTEH01000008">
    <property type="protein sequence ID" value="TYR75049.1"/>
    <property type="molecule type" value="Genomic_DNA"/>
</dbReference>
<dbReference type="InterPro" id="IPR027417">
    <property type="entry name" value="P-loop_NTPase"/>
</dbReference>
<name>A0A5D4KDU5_9BACI</name>
<evidence type="ECO:0000313" key="2">
    <source>
        <dbReference type="Proteomes" id="UP000323317"/>
    </source>
</evidence>
<reference evidence="1 2" key="1">
    <citation type="submission" date="2019-08" db="EMBL/GenBank/DDBJ databases">
        <title>Bacillus genomes from the desert of Cuatro Cienegas, Coahuila.</title>
        <authorList>
            <person name="Olmedo-Alvarez G."/>
        </authorList>
    </citation>
    <scope>NUCLEOTIDE SEQUENCE [LARGE SCALE GENOMIC DNA]</scope>
    <source>
        <strain evidence="1 2">CH40_1T</strain>
    </source>
</reference>
<sequence length="185" mass="21701">MKLVLIFGPQAVGKMTVGQALPKKTGMKLLHNHMTIDLLQPLFGFTPEMWRLTHQFREEIYKSFSRTDEIGLITTFVWAFNMKEDWEFVKKISSIFKDQSAEVYLVELEADIEERIKRNVTPNRLEHKPTKRNTEQSEEHLLRSMKTLRLNSQENEIQAENYIRINNTSLSPDEVADKIKSEFSL</sequence>
<comment type="caution">
    <text evidence="1">The sequence shown here is derived from an EMBL/GenBank/DDBJ whole genome shotgun (WGS) entry which is preliminary data.</text>
</comment>
<organism evidence="1 2">
    <name type="scientific">Rossellomorea vietnamensis</name>
    <dbReference type="NCBI Taxonomy" id="218284"/>
    <lineage>
        <taxon>Bacteria</taxon>
        <taxon>Bacillati</taxon>
        <taxon>Bacillota</taxon>
        <taxon>Bacilli</taxon>
        <taxon>Bacillales</taxon>
        <taxon>Bacillaceae</taxon>
        <taxon>Rossellomorea</taxon>
    </lineage>
</organism>
<protein>
    <submittedName>
        <fullName evidence="1">AAA family ATPase</fullName>
    </submittedName>
</protein>
<dbReference type="Proteomes" id="UP000323317">
    <property type="component" value="Unassembled WGS sequence"/>
</dbReference>